<dbReference type="AlphaFoldDB" id="A0A346Y619"/>
<dbReference type="KEGG" id="euz:DVS28_b0146"/>
<dbReference type="EMBL" id="CP031166">
    <property type="protein sequence ID" value="AXV09916.1"/>
    <property type="molecule type" value="Genomic_DNA"/>
</dbReference>
<keyword evidence="4" id="KW-0614">Plasmid</keyword>
<name>A0A346Y619_9ACTN</name>
<dbReference type="InterPro" id="IPR000160">
    <property type="entry name" value="GGDEF_dom"/>
</dbReference>
<gene>
    <name evidence="4" type="ORF">DVS28_b0146</name>
</gene>
<feature type="domain" description="GGDEF" evidence="3">
    <location>
        <begin position="130"/>
        <end position="253"/>
    </location>
</feature>
<geneLocation type="plasmid" evidence="5">
    <name>pedy32-46i</name>
</geneLocation>
<evidence type="ECO:0000259" key="3">
    <source>
        <dbReference type="PROSITE" id="PS50887"/>
    </source>
</evidence>
<proteinExistence type="predicted"/>
<evidence type="ECO:0000313" key="5">
    <source>
        <dbReference type="Proteomes" id="UP000264006"/>
    </source>
</evidence>
<dbReference type="SMART" id="SM00267">
    <property type="entry name" value="GGDEF"/>
    <property type="match status" value="1"/>
</dbReference>
<dbReference type="PANTHER" id="PTHR46663:SF4">
    <property type="entry name" value="DIGUANYLATE CYCLASE DGCT-RELATED"/>
    <property type="match status" value="1"/>
</dbReference>
<dbReference type="PANTHER" id="PTHR46663">
    <property type="entry name" value="DIGUANYLATE CYCLASE DGCT-RELATED"/>
    <property type="match status" value="1"/>
</dbReference>
<dbReference type="InterPro" id="IPR011006">
    <property type="entry name" value="CheY-like_superfamily"/>
</dbReference>
<keyword evidence="1" id="KW-0597">Phosphoprotein</keyword>
<dbReference type="SUPFAM" id="SSF55073">
    <property type="entry name" value="Nucleotide cyclase"/>
    <property type="match status" value="1"/>
</dbReference>
<organism evidence="4 5">
    <name type="scientific">Euzebya pacifica</name>
    <dbReference type="NCBI Taxonomy" id="1608957"/>
    <lineage>
        <taxon>Bacteria</taxon>
        <taxon>Bacillati</taxon>
        <taxon>Actinomycetota</taxon>
        <taxon>Nitriliruptoria</taxon>
        <taxon>Euzebyales</taxon>
    </lineage>
</organism>
<feature type="modified residue" description="4-aspartylphosphate" evidence="1">
    <location>
        <position position="28"/>
    </location>
</feature>
<dbReference type="PROSITE" id="PS50887">
    <property type="entry name" value="GGDEF"/>
    <property type="match status" value="1"/>
</dbReference>
<keyword evidence="5" id="KW-1185">Reference proteome</keyword>
<dbReference type="InterPro" id="IPR052163">
    <property type="entry name" value="DGC-Regulatory_Protein"/>
</dbReference>
<dbReference type="InterPro" id="IPR029787">
    <property type="entry name" value="Nucleotide_cyclase"/>
</dbReference>
<dbReference type="InterPro" id="IPR001789">
    <property type="entry name" value="Sig_transdc_resp-reg_receiver"/>
</dbReference>
<dbReference type="Proteomes" id="UP000264006">
    <property type="component" value="Plasmid pEDY32-46I"/>
</dbReference>
<evidence type="ECO:0000313" key="4">
    <source>
        <dbReference type="EMBL" id="AXV09916.1"/>
    </source>
</evidence>
<evidence type="ECO:0000259" key="2">
    <source>
        <dbReference type="PROSITE" id="PS50110"/>
    </source>
</evidence>
<dbReference type="NCBIfam" id="TIGR00254">
    <property type="entry name" value="GGDEF"/>
    <property type="match status" value="1"/>
</dbReference>
<dbReference type="Gene3D" id="3.30.70.270">
    <property type="match status" value="1"/>
</dbReference>
<dbReference type="SUPFAM" id="SSF52172">
    <property type="entry name" value="CheY-like"/>
    <property type="match status" value="1"/>
</dbReference>
<feature type="domain" description="Response regulatory" evidence="2">
    <location>
        <begin position="1"/>
        <end position="93"/>
    </location>
</feature>
<dbReference type="CDD" id="cd00156">
    <property type="entry name" value="REC"/>
    <property type="match status" value="1"/>
</dbReference>
<reference evidence="4 5" key="1">
    <citation type="submission" date="2018-09" db="EMBL/GenBank/DDBJ databases">
        <title>Complete genome sequence of Euzebya sp. DY32-46 isolated from seawater of Pacific Ocean.</title>
        <authorList>
            <person name="Xu L."/>
            <person name="Wu Y.-H."/>
            <person name="Xu X.-W."/>
        </authorList>
    </citation>
    <scope>NUCLEOTIDE SEQUENCE [LARGE SCALE GENOMIC DNA]</scope>
    <source>
        <strain evidence="4 5">DY32-46</strain>
        <plasmid evidence="5">pedy32-46i</plasmid>
    </source>
</reference>
<dbReference type="InterPro" id="IPR043128">
    <property type="entry name" value="Rev_trsase/Diguanyl_cyclase"/>
</dbReference>
<evidence type="ECO:0000256" key="1">
    <source>
        <dbReference type="PROSITE-ProRule" id="PRU00169"/>
    </source>
</evidence>
<dbReference type="Gene3D" id="3.40.50.2300">
    <property type="match status" value="1"/>
</dbReference>
<dbReference type="OrthoDB" id="23692at2"/>
<dbReference type="GO" id="GO:0000160">
    <property type="term" value="P:phosphorelay signal transduction system"/>
    <property type="evidence" value="ECO:0007669"/>
    <property type="project" value="InterPro"/>
</dbReference>
<sequence>MWAVRTVPTRIAALSVLLDGPVDAVTCDLGLPDNDGHDVVADIATHLPDLPLVVLSGQEEAGMGLRSLRAGATDYLPKSQIDRLPEILDMAIHRNEHELMCRQLASTDPLTGSANRDALTDAWNATGHDTAVVIVLADLDRFKQVNDQHGHNTGDLVLRELAGHLRGAVRPTDIVARIGGDEFVVLAEMPHDSVSGFLDRLHQQMGAPVRVGDISVTSSIGAATKCIDDTLDDALSRADQAMYAAKRDRHHTI</sequence>
<dbReference type="Pfam" id="PF00990">
    <property type="entry name" value="GGDEF"/>
    <property type="match status" value="1"/>
</dbReference>
<dbReference type="PROSITE" id="PS50110">
    <property type="entry name" value="RESPONSE_REGULATORY"/>
    <property type="match status" value="1"/>
</dbReference>
<dbReference type="Pfam" id="PF00072">
    <property type="entry name" value="Response_reg"/>
    <property type="match status" value="1"/>
</dbReference>
<dbReference type="CDD" id="cd01949">
    <property type="entry name" value="GGDEF"/>
    <property type="match status" value="1"/>
</dbReference>
<accession>A0A346Y619</accession>
<protein>
    <submittedName>
        <fullName evidence="4">Diguanylate cyclase/phosphodiesterase (GGDEF &amp; EAL domains) with PAS/PAC sensor(S)</fullName>
    </submittedName>
</protein>